<dbReference type="PANTHER" id="PTHR11727:SF17">
    <property type="entry name" value="DIMETHYLADENOSINE TRANSFERASE 1, MITOCHONDRIAL"/>
    <property type="match status" value="1"/>
</dbReference>
<comment type="similarity">
    <text evidence="1">Belongs to the class I-like SAM-binding methyltransferase superfamily. rRNA adenine N(6)-methyltransferase family.</text>
</comment>
<proteinExistence type="inferred from homology"/>
<sequence>MSKLRSLNPALGAVKSSLAYGFSSITNPELGQAIIDKLDLKSKYPDGSKLEIVDCESGTGFLSTMINYELKPRKHVIIDNRRYTAQSWRNTIKHLKETTGNVENFHFLNANMAVWSIFTEMIRDKTIQPRKIPLARENDELLIIGNCTNGSGELHLANWINCCGNGNWLMRYGKVRMIVYSRTNTIDKFFNEPGFHLRNRSALKRELFTDYKLIAIPEGKPHGSQFDPRVLYRDQPLLMHKKDTSGPEFGIVELVQNGRRFSQIESIEPYLSMMFQRKFYYIKDFLHILAPGAEALAEYLPKEILEKRPLDLVPEDILKFEECYQKWPFKPPISDIIPAGEMALEL</sequence>
<evidence type="ECO:0000313" key="2">
    <source>
        <dbReference type="EMBL" id="KAG7665533.1"/>
    </source>
</evidence>
<dbReference type="GO" id="GO:0006391">
    <property type="term" value="P:transcription initiation at mitochondrial promoter"/>
    <property type="evidence" value="ECO:0007669"/>
    <property type="project" value="TreeGrafter"/>
</dbReference>
<dbReference type="GO" id="GO:0034245">
    <property type="term" value="C:mitochondrial DNA-directed RNA polymerase complex"/>
    <property type="evidence" value="ECO:0007669"/>
    <property type="project" value="TreeGrafter"/>
</dbReference>
<dbReference type="EMBL" id="JAGSYN010000049">
    <property type="protein sequence ID" value="KAG7665533.1"/>
    <property type="molecule type" value="Genomic_DNA"/>
</dbReference>
<keyword evidence="1" id="KW-0949">S-adenosyl-L-methionine</keyword>
<protein>
    <recommendedName>
        <fullName evidence="1">rRNA adenine N(6)-methyltransferase</fullName>
        <ecNumber evidence="1">2.1.1.-</ecNumber>
    </recommendedName>
</protein>
<keyword evidence="1" id="KW-0698">rRNA processing</keyword>
<dbReference type="GO" id="GO:0006364">
    <property type="term" value="P:rRNA processing"/>
    <property type="evidence" value="ECO:0007669"/>
    <property type="project" value="UniProtKB-KW"/>
</dbReference>
<dbReference type="AlphaFoldDB" id="A0A8J5QPM4"/>
<reference evidence="2 3" key="1">
    <citation type="journal article" date="2021" name="DNA Res.">
        <title>Genome analysis of Candida subhashii reveals its hybrid nature and dual mitochondrial genome conformations.</title>
        <authorList>
            <person name="Mixao V."/>
            <person name="Hegedusova E."/>
            <person name="Saus E."/>
            <person name="Pryszcz L.P."/>
            <person name="Cillingova A."/>
            <person name="Nosek J."/>
            <person name="Gabaldon T."/>
        </authorList>
    </citation>
    <scope>NUCLEOTIDE SEQUENCE [LARGE SCALE GENOMIC DNA]</scope>
    <source>
        <strain evidence="2 3">CBS 10753</strain>
    </source>
</reference>
<dbReference type="GO" id="GO:0034246">
    <property type="term" value="F:mitochondrial transcription factor activity"/>
    <property type="evidence" value="ECO:0007669"/>
    <property type="project" value="TreeGrafter"/>
</dbReference>
<dbReference type="Proteomes" id="UP000694255">
    <property type="component" value="Unassembled WGS sequence"/>
</dbReference>
<evidence type="ECO:0000256" key="1">
    <source>
        <dbReference type="RuleBase" id="RU362106"/>
    </source>
</evidence>
<evidence type="ECO:0000313" key="3">
    <source>
        <dbReference type="Proteomes" id="UP000694255"/>
    </source>
</evidence>
<name>A0A8J5QPM4_9ASCO</name>
<dbReference type="Pfam" id="PF00398">
    <property type="entry name" value="RrnaAD"/>
    <property type="match status" value="1"/>
</dbReference>
<dbReference type="GO" id="GO:0032259">
    <property type="term" value="P:methylation"/>
    <property type="evidence" value="ECO:0007669"/>
    <property type="project" value="UniProtKB-KW"/>
</dbReference>
<dbReference type="OrthoDB" id="16079at2759"/>
<dbReference type="PANTHER" id="PTHR11727">
    <property type="entry name" value="DIMETHYLADENOSINE TRANSFERASE"/>
    <property type="match status" value="1"/>
</dbReference>
<gene>
    <name evidence="2" type="ORF">J8A68_000935</name>
</gene>
<comment type="caution">
    <text evidence="2">The sequence shown here is derived from an EMBL/GenBank/DDBJ whole genome shotgun (WGS) entry which is preliminary data.</text>
</comment>
<dbReference type="GO" id="GO:0005759">
    <property type="term" value="C:mitochondrial matrix"/>
    <property type="evidence" value="ECO:0007669"/>
    <property type="project" value="TreeGrafter"/>
</dbReference>
<keyword evidence="1" id="KW-0808">Transferase</keyword>
<dbReference type="GeneID" id="73467736"/>
<dbReference type="InterPro" id="IPR001737">
    <property type="entry name" value="KsgA/Erm"/>
</dbReference>
<dbReference type="RefSeq" id="XP_049265765.1">
    <property type="nucleotide sequence ID" value="XM_049410663.1"/>
</dbReference>
<organism evidence="2 3">
    <name type="scientific">[Candida] subhashii</name>
    <dbReference type="NCBI Taxonomy" id="561895"/>
    <lineage>
        <taxon>Eukaryota</taxon>
        <taxon>Fungi</taxon>
        <taxon>Dikarya</taxon>
        <taxon>Ascomycota</taxon>
        <taxon>Saccharomycotina</taxon>
        <taxon>Pichiomycetes</taxon>
        <taxon>Debaryomycetaceae</taxon>
        <taxon>Spathaspora</taxon>
    </lineage>
</organism>
<accession>A0A8J5QPM4</accession>
<dbReference type="EC" id="2.1.1.-" evidence="1"/>
<dbReference type="GO" id="GO:0008168">
    <property type="term" value="F:methyltransferase activity"/>
    <property type="evidence" value="ECO:0007669"/>
    <property type="project" value="UniProtKB-KW"/>
</dbReference>
<keyword evidence="1" id="KW-0489">Methyltransferase</keyword>
<keyword evidence="3" id="KW-1185">Reference proteome</keyword>